<keyword evidence="1" id="KW-0812">Transmembrane</keyword>
<dbReference type="EMBL" id="RWIT01000009">
    <property type="protein sequence ID" value="RSK47347.1"/>
    <property type="molecule type" value="Genomic_DNA"/>
</dbReference>
<feature type="transmembrane region" description="Helical" evidence="1">
    <location>
        <begin position="118"/>
        <end position="137"/>
    </location>
</feature>
<evidence type="ECO:0000313" key="2">
    <source>
        <dbReference type="EMBL" id="RSK47347.1"/>
    </source>
</evidence>
<sequence>MVKDLKQKIGWLLALVLILPVSGALLASFFTGNYATWKASQGPETTAIVLSKSKEKPPKSGVYSYHAQLAFAVSTTDSVTAIADVSRSHFQELRPHSQTRISYDPQNPQRVLLAAEHWFQWESLPILLLSISLLWACRQALSRKTPAGV</sequence>
<dbReference type="Proteomes" id="UP000273500">
    <property type="component" value="Unassembled WGS sequence"/>
</dbReference>
<keyword evidence="1" id="KW-0472">Membrane</keyword>
<keyword evidence="3" id="KW-1185">Reference proteome</keyword>
<evidence type="ECO:0000313" key="3">
    <source>
        <dbReference type="Proteomes" id="UP000273500"/>
    </source>
</evidence>
<proteinExistence type="predicted"/>
<accession>A0A428KLK0</accession>
<reference evidence="2 3" key="1">
    <citation type="submission" date="2018-12" db="EMBL/GenBank/DDBJ databases">
        <authorList>
            <person name="Feng G."/>
            <person name="Zhu H."/>
        </authorList>
    </citation>
    <scope>NUCLEOTIDE SEQUENCE [LARGE SCALE GENOMIC DNA]</scope>
    <source>
        <strain evidence="2 3">KCTC 12533</strain>
    </source>
</reference>
<evidence type="ECO:0000256" key="1">
    <source>
        <dbReference type="SAM" id="Phobius"/>
    </source>
</evidence>
<protein>
    <submittedName>
        <fullName evidence="2">DUF3592 domain-containing protein</fullName>
    </submittedName>
</protein>
<comment type="caution">
    <text evidence="2">The sequence shown here is derived from an EMBL/GenBank/DDBJ whole genome shotgun (WGS) entry which is preliminary data.</text>
</comment>
<gene>
    <name evidence="2" type="ORF">EI291_15645</name>
</gene>
<organism evidence="2 3">
    <name type="scientific">Hymenobacter rigui</name>
    <dbReference type="NCBI Taxonomy" id="334424"/>
    <lineage>
        <taxon>Bacteria</taxon>
        <taxon>Pseudomonadati</taxon>
        <taxon>Bacteroidota</taxon>
        <taxon>Cytophagia</taxon>
        <taxon>Cytophagales</taxon>
        <taxon>Hymenobacteraceae</taxon>
        <taxon>Hymenobacter</taxon>
    </lineage>
</organism>
<dbReference type="RefSeq" id="WP_125421939.1">
    <property type="nucleotide sequence ID" value="NZ_RWIT01000009.1"/>
</dbReference>
<keyword evidence="1" id="KW-1133">Transmembrane helix</keyword>
<name>A0A428KLK0_9BACT</name>
<feature type="transmembrane region" description="Helical" evidence="1">
    <location>
        <begin position="12"/>
        <end position="30"/>
    </location>
</feature>
<dbReference type="AlphaFoldDB" id="A0A428KLK0"/>